<feature type="signal peptide" evidence="1">
    <location>
        <begin position="1"/>
        <end position="32"/>
    </location>
</feature>
<evidence type="ECO:0000256" key="1">
    <source>
        <dbReference type="SAM" id="SignalP"/>
    </source>
</evidence>
<evidence type="ECO:0008006" key="4">
    <source>
        <dbReference type="Google" id="ProtNLM"/>
    </source>
</evidence>
<name>A0AAN1WI88_9GAMM</name>
<gene>
    <name evidence="2" type="ORF">MARGE09_P2268</name>
</gene>
<dbReference type="EMBL" id="AP023086">
    <property type="protein sequence ID" value="BCD98067.1"/>
    <property type="molecule type" value="Genomic_DNA"/>
</dbReference>
<reference evidence="2 3" key="1">
    <citation type="journal article" date="2022" name="IScience">
        <title>An ultrasensitive nanofiber-based assay for enzymatic hydrolysis and deep-sea microbial degradation of cellulose.</title>
        <authorList>
            <person name="Tsudome M."/>
            <person name="Tachioka M."/>
            <person name="Miyazaki M."/>
            <person name="Uchimura K."/>
            <person name="Tsuda M."/>
            <person name="Takaki Y."/>
            <person name="Deguchi S."/>
        </authorList>
    </citation>
    <scope>NUCLEOTIDE SEQUENCE [LARGE SCALE GENOMIC DNA]</scope>
    <source>
        <strain evidence="2 3">GE09</strain>
    </source>
</reference>
<dbReference type="RefSeq" id="WP_236982162.1">
    <property type="nucleotide sequence ID" value="NZ_AP023086.1"/>
</dbReference>
<dbReference type="KEGG" id="marq:MARGE09_P2268"/>
<protein>
    <recommendedName>
        <fullName evidence="4">Cellulose-binding protein</fullName>
    </recommendedName>
</protein>
<proteinExistence type="predicted"/>
<keyword evidence="3" id="KW-1185">Reference proteome</keyword>
<organism evidence="2 3">
    <name type="scientific">Marinagarivorans cellulosilyticus</name>
    <dbReference type="NCBI Taxonomy" id="2721545"/>
    <lineage>
        <taxon>Bacteria</taxon>
        <taxon>Pseudomonadati</taxon>
        <taxon>Pseudomonadota</taxon>
        <taxon>Gammaproteobacteria</taxon>
        <taxon>Cellvibrionales</taxon>
        <taxon>Cellvibrionaceae</taxon>
        <taxon>Marinagarivorans</taxon>
    </lineage>
</organism>
<dbReference type="AlphaFoldDB" id="A0AAN1WI88"/>
<sequence length="575" mass="65593">MQQNSENGSSSTRQPLVFLALFVLALALPTLAQPTEQQAKPTASNKVLNPSMGIGLKGISDWSTQLPFIDLMRQSREWKDWRNKQSTKPIHTDENDWIMKLERGQTLGTVFLTSNESPLYQHYVVFYEGDGIIDYRWAAKKNTEKSRQGVDYITVKKGAALLEVTRVNPKKPITNISIVAVEHLPHWQQGEIFNPDWIKRISQFRALRYMDWLRTNNSKPYTWRQRPQMKHRRWTKNGVPLEVISLLSNKLNSIPWINIPHWADSVFTGNIASVFHHHLSPELPIYIEHSNEVWNWSFKQSHYALAQGAALWEKEGNAFMQWHGMRTAEICNTFKKGAFKDNPERIICTLGVQTGWRGLASAALECPLWAKAPCFKHGLDALAITTYFDAGLSGPSKKNIDQIKPLKNLINHPNSINMAFQQINTGSVIPTQRKQKAYRGLKEATASSVKYWANVAKEYNLSLVAYEGGQHITANGKALQDDKDTIVFHQAVNKDPRMKDTYSTMLAEWKNNGGGLHMHFVDISSSSKWGSWGALEHVKQESSPKWDALMEFNTDHPCWWSQCQQFPIAKEVSPQ</sequence>
<keyword evidence="1" id="KW-0732">Signal</keyword>
<evidence type="ECO:0000313" key="2">
    <source>
        <dbReference type="EMBL" id="BCD98067.1"/>
    </source>
</evidence>
<dbReference type="Proteomes" id="UP001320119">
    <property type="component" value="Chromosome"/>
</dbReference>
<feature type="chain" id="PRO_5042939440" description="Cellulose-binding protein" evidence="1">
    <location>
        <begin position="33"/>
        <end position="575"/>
    </location>
</feature>
<accession>A0AAN1WI88</accession>
<evidence type="ECO:0000313" key="3">
    <source>
        <dbReference type="Proteomes" id="UP001320119"/>
    </source>
</evidence>